<dbReference type="Gene3D" id="2.60.40.1190">
    <property type="match status" value="1"/>
</dbReference>
<evidence type="ECO:0000256" key="1">
    <source>
        <dbReference type="SAM" id="MobiDB-lite"/>
    </source>
</evidence>
<dbReference type="SUPFAM" id="SSF49344">
    <property type="entry name" value="CBD9-like"/>
    <property type="match status" value="1"/>
</dbReference>
<dbReference type="Proteomes" id="UP000190460">
    <property type="component" value="Unassembled WGS sequence"/>
</dbReference>
<evidence type="ECO:0000313" key="4">
    <source>
        <dbReference type="Proteomes" id="UP000190460"/>
    </source>
</evidence>
<accession>A0A1T4W7D6</accession>
<dbReference type="GO" id="GO:0016052">
    <property type="term" value="P:carbohydrate catabolic process"/>
    <property type="evidence" value="ECO:0007669"/>
    <property type="project" value="InterPro"/>
</dbReference>
<keyword evidence="4" id="KW-1185">Reference proteome</keyword>
<evidence type="ECO:0000259" key="2">
    <source>
        <dbReference type="Pfam" id="PF06452"/>
    </source>
</evidence>
<protein>
    <submittedName>
        <fullName evidence="3">Carbohydrate family 9 binding domain-like</fullName>
    </submittedName>
</protein>
<dbReference type="RefSeq" id="WP_234975806.1">
    <property type="nucleotide sequence ID" value="NZ_FUYB01000003.1"/>
</dbReference>
<proteinExistence type="predicted"/>
<dbReference type="STRING" id="92487.SAMN02745130_01143"/>
<dbReference type="Pfam" id="PF06452">
    <property type="entry name" value="CBM9_1"/>
    <property type="match status" value="1"/>
</dbReference>
<evidence type="ECO:0000313" key="3">
    <source>
        <dbReference type="EMBL" id="SKA72621.1"/>
    </source>
</evidence>
<dbReference type="GO" id="GO:0030246">
    <property type="term" value="F:carbohydrate binding"/>
    <property type="evidence" value="ECO:0007669"/>
    <property type="project" value="InterPro"/>
</dbReference>
<gene>
    <name evidence="3" type="ORF">SAMN02745130_01143</name>
</gene>
<sequence length="823" mass="92920">MQLPLPSALAYYNANSPLGTNTNEVLEYDSSAPFLDLFKTSLPFREAIPYLTKGQVQYDRFGWPTSIAPGGQVGTRLINKLPANTIPRGYYTVLYEGQGKIEYGLDASLVEAQPGRDIIKIDPGIDNEYSVKLEIKATNPNNYIRNIHVIPQGGICASNPFQRVNGASQCARGDFLDFERHHEKIIFNPDYLKFMKDYKVVRFMNMSGITRNPIQRWSDRTLVEQATWGGAEGVRGAPLEVMVELANRLHADAWFTIPHAADNDFVRRYAEYIRTNLDPDLKVYLEYSNETWNGIFSQHAYMKQGGKQLGLDPVDYVAGYKYYSLRSVEIFNIFEQVFGGKQRLVRLMAGLNGNPGMTATMLSFRDAYKQTDAFAVAPYVFGDINELRRASSVNDIFRAMQNKTAHHSLPKVLEAVRKQADVTRQFGVDLIAYEGGQHLIDDKTKSDDQHPNKLFYAANRHPEMAKIYKQLLDGWRQAGGKMFVHFSSPRTYNRFGSKGTKEYITQADKEAPKHLALTRFIGDNPCWWPSCSSSTVARVQKPRALSTAELSRLTGDVPKPLPNSQEEKDGTDIVGNIPQLDPINDSLTKPPLPATANPPLVNTDPQTIPMLAPLRSQAILVSQNNPPQEKYVFGNKALVAQARDRMNPLKDASAYQLRKVITGRVEDSRDLAAVWQASWDSQRLYLRIAVADDQMKLDSSKMWDDDSLEIFLDADASQLPQYDGRNDLHLFYRWQDRQLSFGKNSAPAKVNFRSQYLEGRYILDLAIAWDSLRISPRPGHRIGLDLQVNDDDDGGLRDGKLAWFSRADDVWHDPSLMGEAVLE</sequence>
<feature type="domain" description="Carbohydrate-binding" evidence="2">
    <location>
        <begin position="651"/>
        <end position="823"/>
    </location>
</feature>
<organism evidence="3 4">
    <name type="scientific">Thiothrix eikelboomii</name>
    <dbReference type="NCBI Taxonomy" id="92487"/>
    <lineage>
        <taxon>Bacteria</taxon>
        <taxon>Pseudomonadati</taxon>
        <taxon>Pseudomonadota</taxon>
        <taxon>Gammaproteobacteria</taxon>
        <taxon>Thiotrichales</taxon>
        <taxon>Thiotrichaceae</taxon>
        <taxon>Thiothrix</taxon>
    </lineage>
</organism>
<name>A0A1T4W7D6_9GAMM</name>
<dbReference type="AlphaFoldDB" id="A0A1T4W7D6"/>
<dbReference type="GO" id="GO:0004553">
    <property type="term" value="F:hydrolase activity, hydrolyzing O-glycosyl compounds"/>
    <property type="evidence" value="ECO:0007669"/>
    <property type="project" value="InterPro"/>
</dbReference>
<reference evidence="3 4" key="1">
    <citation type="submission" date="2017-02" db="EMBL/GenBank/DDBJ databases">
        <authorList>
            <person name="Peterson S.W."/>
        </authorList>
    </citation>
    <scope>NUCLEOTIDE SEQUENCE [LARGE SCALE GENOMIC DNA]</scope>
    <source>
        <strain evidence="3 4">ATCC 49788</strain>
    </source>
</reference>
<dbReference type="EMBL" id="FUYB01000003">
    <property type="protein sequence ID" value="SKA72621.1"/>
    <property type="molecule type" value="Genomic_DNA"/>
</dbReference>
<feature type="region of interest" description="Disordered" evidence="1">
    <location>
        <begin position="554"/>
        <end position="573"/>
    </location>
</feature>
<dbReference type="InterPro" id="IPR010502">
    <property type="entry name" value="Carb-bd_dom_fam9"/>
</dbReference>